<dbReference type="Pfam" id="PF18889">
    <property type="entry name" value="Beta_helix_3"/>
    <property type="match status" value="2"/>
</dbReference>
<feature type="compositionally biased region" description="Basic and acidic residues" evidence="2">
    <location>
        <begin position="834"/>
        <end position="845"/>
    </location>
</feature>
<reference evidence="3" key="1">
    <citation type="submission" date="2007-11" db="EMBL/GenBank/DDBJ databases">
        <authorList>
            <person name="Fulton L."/>
            <person name="Clifton S."/>
            <person name="Fulton B."/>
            <person name="Xu J."/>
            <person name="Minx P."/>
            <person name="Pepin K.H."/>
            <person name="Johnson M."/>
            <person name="Thiruvilangam P."/>
            <person name="Bhonagiri V."/>
            <person name="Nash W.E."/>
            <person name="Mardis E.R."/>
            <person name="Wilson R.K."/>
        </authorList>
    </citation>
    <scope>NUCLEOTIDE SEQUENCE [LARGE SCALE GENOMIC DNA]</scope>
    <source>
        <strain evidence="3">DSM 14662</strain>
    </source>
</reference>
<dbReference type="InterPro" id="IPR013378">
    <property type="entry name" value="InlB-like_B-rpt"/>
</dbReference>
<dbReference type="AlphaFoldDB" id="B0MIN5"/>
<dbReference type="STRING" id="411490.ANACAC_03490"/>
<evidence type="ECO:0000313" key="3">
    <source>
        <dbReference type="EMBL" id="EDR95815.1"/>
    </source>
</evidence>
<dbReference type="EMBL" id="ABAX03000038">
    <property type="protein sequence ID" value="EDR95815.1"/>
    <property type="molecule type" value="Genomic_DNA"/>
</dbReference>
<dbReference type="NCBIfam" id="TIGR02543">
    <property type="entry name" value="List_Bact_rpt"/>
    <property type="match status" value="1"/>
</dbReference>
<protein>
    <submittedName>
        <fullName evidence="3">Repeat protein</fullName>
    </submittedName>
</protein>
<dbReference type="GO" id="GO:0030313">
    <property type="term" value="C:cell envelope"/>
    <property type="evidence" value="ECO:0007669"/>
    <property type="project" value="UniProtKB-SubCell"/>
</dbReference>
<evidence type="ECO:0000313" key="4">
    <source>
        <dbReference type="Proteomes" id="UP000004935"/>
    </source>
</evidence>
<dbReference type="HOGENOM" id="CLU_008103_0_0_9"/>
<comment type="subcellular location">
    <subcellularLocation>
        <location evidence="1">Cell envelope</location>
    </subcellularLocation>
</comment>
<organism evidence="3 4">
    <name type="scientific">Anaerostipes caccae (strain DSM 14662 / CCUG 47493 / JCM 13470 / NCIMB 13811 / L1-92)</name>
    <dbReference type="NCBI Taxonomy" id="411490"/>
    <lineage>
        <taxon>Bacteria</taxon>
        <taxon>Bacillati</taxon>
        <taxon>Bacillota</taxon>
        <taxon>Clostridia</taxon>
        <taxon>Lachnospirales</taxon>
        <taxon>Lachnospiraceae</taxon>
        <taxon>Anaerostipes</taxon>
    </lineage>
</organism>
<dbReference type="Gene3D" id="2.60.40.4270">
    <property type="entry name" value="Listeria-Bacteroides repeat domain"/>
    <property type="match status" value="1"/>
</dbReference>
<sequence length="896" mass="95884">MKTEEKSGKQRKHAVKKAKDGQVLLDVSRGNIRITATGALVGDTPADSGALNPQGYRITGKTTKYYIVVEPKVKTDLTFENVDISCAATDSLNVSHADVTITLVGKNRLYCTKDQSNALTKDGMDGSLTLRCVNSGQKGHKCDAACGSITVQGVGYHVGALGNSIKNRTNPKESGFCNFTIEGGNITALGGEHCPAIGAACWTEHYVSSCYAKDIYIKGGNVEAIGTSHGSGIGSGYGTKVDGVYISGGVVKARGGENAPGIGASMGDPGDSMITRNIRISGGDTVVTAIGDSKSKMPGIGSAAGNGKVSGITAAPETGYQGYVQDGTSLTDFIFTENTPFAAESSFSVGNFFTQVYFGPFRDSNSIDSATKEQIGANHVISRTGGEGFSREQIRTLAKVTAKDKNGNTIDDQKLLLDDESQLSAVNQAKKEGKTGDFFLTFRTESGTKVTVTVSLRNNGTDAQDYKEEDPISLIGANHFEKDSGGDPFTEEQLKQYGQVKGKDQKGNNIELKDFQLDQEQVQKINKTKADGKSGIFDLTFSAPDGVSVTVRVTLNGTFDEAEENPDNGEIIKAKNIISKTGGEAFTEEQLKEISRVKAEDNTGQKIALKDIGFADLEEVKCINDAKIAGEIGGYPLTFRTPEGTDVKITVFLRQRGSDSADYGKENINPFIGANDVVLETGGEQLAVKDMIDLCEAKGKDQYGDNADLCVDEKQLQIINEAKAAGKTGTFDFTFVIEGGSASVKVTLTGSHVVSFDPNGGENAPRDQIIEGGKTAVEPKDPVREGYTFKGWYVTDDDGREVLWDFNMPVHQNIVLRAKWEITPEEDPADSETASEKTETTDRESGNTWGYREVPEKKKVERTIAETSDGGKGYLLILCTVSAAGLACGLWRRTKK</sequence>
<accession>B0MIN5</accession>
<feature type="region of interest" description="Disordered" evidence="2">
    <location>
        <begin position="822"/>
        <end position="852"/>
    </location>
</feature>
<dbReference type="InterPro" id="IPR042229">
    <property type="entry name" value="Listeria/Bacterioides_rpt_sf"/>
</dbReference>
<dbReference type="Proteomes" id="UP000004935">
    <property type="component" value="Unassembled WGS sequence"/>
</dbReference>
<evidence type="ECO:0000256" key="2">
    <source>
        <dbReference type="SAM" id="MobiDB-lite"/>
    </source>
</evidence>
<dbReference type="Pfam" id="PF09479">
    <property type="entry name" value="Flg_new"/>
    <property type="match status" value="1"/>
</dbReference>
<reference evidence="3" key="2">
    <citation type="submission" date="2013-11" db="EMBL/GenBank/DDBJ databases">
        <title>Draft genome sequence of Anaerostipes caccae (DSM 14662).</title>
        <authorList>
            <person name="Sudarsanam P."/>
            <person name="Ley R."/>
            <person name="Guruge J."/>
            <person name="Turnbaugh P.J."/>
            <person name="Mahowald M."/>
            <person name="Liep D."/>
            <person name="Gordon J."/>
        </authorList>
    </citation>
    <scope>NUCLEOTIDE SEQUENCE</scope>
    <source>
        <strain evidence="3">DSM 14662</strain>
    </source>
</reference>
<evidence type="ECO:0000256" key="1">
    <source>
        <dbReference type="ARBA" id="ARBA00004196"/>
    </source>
</evidence>
<name>B0MIN5_ANACD</name>
<dbReference type="eggNOG" id="ENOG5033B65">
    <property type="taxonomic scope" value="Bacteria"/>
</dbReference>
<proteinExistence type="predicted"/>
<comment type="caution">
    <text evidence="3">The sequence shown here is derived from an EMBL/GenBank/DDBJ whole genome shotgun (WGS) entry which is preliminary data.</text>
</comment>
<keyword evidence="4" id="KW-1185">Reference proteome</keyword>
<dbReference type="RefSeq" id="WP_006568751.1">
    <property type="nucleotide sequence ID" value="NZ_AP023027.1"/>
</dbReference>
<gene>
    <name evidence="3" type="ORF">ANACAC_03490</name>
</gene>